<keyword evidence="4" id="KW-0347">Helicase</keyword>
<dbReference type="GO" id="GO:0005524">
    <property type="term" value="F:ATP binding"/>
    <property type="evidence" value="ECO:0007669"/>
    <property type="project" value="UniProtKB-KW"/>
</dbReference>
<evidence type="ECO:0000313" key="9">
    <source>
        <dbReference type="EMBL" id="CAD9811883.1"/>
    </source>
</evidence>
<feature type="domain" description="Helicase ATP-binding" evidence="7">
    <location>
        <begin position="1"/>
        <end position="76"/>
    </location>
</feature>
<dbReference type="Pfam" id="PF00271">
    <property type="entry name" value="Helicase_C"/>
    <property type="match status" value="1"/>
</dbReference>
<dbReference type="GO" id="GO:0003724">
    <property type="term" value="F:RNA helicase activity"/>
    <property type="evidence" value="ECO:0007669"/>
    <property type="project" value="UniProtKB-EC"/>
</dbReference>
<protein>
    <recommendedName>
        <fullName evidence="1">RNA helicase</fullName>
        <ecNumber evidence="1">3.6.4.13</ecNumber>
    </recommendedName>
</protein>
<proteinExistence type="predicted"/>
<gene>
    <name evidence="9" type="ORF">ASEP1449_LOCUS3708</name>
</gene>
<feature type="compositionally biased region" description="Basic and acidic residues" evidence="6">
    <location>
        <begin position="328"/>
        <end position="344"/>
    </location>
</feature>
<dbReference type="AlphaFoldDB" id="A0A7S2XKP7"/>
<sequence length="488" mass="53758">MIDILTMQSGKILSLQRVSYVVMDESDRMFDMGFAPQISAILSAVRPDRQTVLFSATFPKTIENLARKSLQYPIEVIVGGRSVASDSITQYGEVVEEDEKFLRLLQLLGEYVDDQKKVIVFVDTQVRADSLFEQLVRCGYVSLSLHGGKEQEDRDSTISDFKKKDGPGVLVATSVAGRGLDVPSCGCVINYSCPNHLEDYVHRVGRTGRATNKGVAYTFVNSSDESKFAPNIVRAMLEAGQAENISPELKALSDSYKEKIKNGEARRAGSGYKGKGFTYDSSELSDAQKLARLEKRQALIEAGMIDADEEDPALGDLLPNSGGENQNGEDRTSEKASGNGEEKAEVKISADLLALPGMREAMMRKAGIPMDESMEGRVNSTGANHFVEEMEINDYPREARWKVTQKETTSRLQDEFQTAVTLKGSHFGPNRVPAEGERKLYLHLEATSERILQNCIVEIRRLLNEETLRVGAKSLGGGQSGSSRYSVL</sequence>
<evidence type="ECO:0000256" key="3">
    <source>
        <dbReference type="ARBA" id="ARBA00022801"/>
    </source>
</evidence>
<evidence type="ECO:0000256" key="5">
    <source>
        <dbReference type="ARBA" id="ARBA00022840"/>
    </source>
</evidence>
<evidence type="ECO:0000259" key="7">
    <source>
        <dbReference type="PROSITE" id="PS51192"/>
    </source>
</evidence>
<dbReference type="InterPro" id="IPR056149">
    <property type="entry name" value="PRP5/DDX46/KHDC4_KH"/>
</dbReference>
<dbReference type="EC" id="3.6.4.13" evidence="1"/>
<keyword evidence="5" id="KW-0067">ATP-binding</keyword>
<dbReference type="EMBL" id="HBHQ01005536">
    <property type="protein sequence ID" value="CAD9811883.1"/>
    <property type="molecule type" value="Transcribed_RNA"/>
</dbReference>
<dbReference type="Pfam" id="PF23469">
    <property type="entry name" value="KH_12"/>
    <property type="match status" value="1"/>
</dbReference>
<keyword evidence="3" id="KW-0378">Hydrolase</keyword>
<dbReference type="PANTHER" id="PTHR47958">
    <property type="entry name" value="ATP-DEPENDENT RNA HELICASE DBP3"/>
    <property type="match status" value="1"/>
</dbReference>
<dbReference type="Gene3D" id="3.40.50.300">
    <property type="entry name" value="P-loop containing nucleotide triphosphate hydrolases"/>
    <property type="match status" value="2"/>
</dbReference>
<dbReference type="InterPro" id="IPR011545">
    <property type="entry name" value="DEAD/DEAH_box_helicase_dom"/>
</dbReference>
<dbReference type="InterPro" id="IPR027417">
    <property type="entry name" value="P-loop_NTPase"/>
</dbReference>
<evidence type="ECO:0000256" key="6">
    <source>
        <dbReference type="SAM" id="MobiDB-lite"/>
    </source>
</evidence>
<feature type="domain" description="Helicase C-terminal" evidence="8">
    <location>
        <begin position="103"/>
        <end position="253"/>
    </location>
</feature>
<evidence type="ECO:0000256" key="4">
    <source>
        <dbReference type="ARBA" id="ARBA00022806"/>
    </source>
</evidence>
<keyword evidence="2" id="KW-0547">Nucleotide-binding</keyword>
<dbReference type="SMART" id="SM00490">
    <property type="entry name" value="HELICc"/>
    <property type="match status" value="1"/>
</dbReference>
<dbReference type="GO" id="GO:0003676">
    <property type="term" value="F:nucleic acid binding"/>
    <property type="evidence" value="ECO:0007669"/>
    <property type="project" value="InterPro"/>
</dbReference>
<evidence type="ECO:0000256" key="2">
    <source>
        <dbReference type="ARBA" id="ARBA00022741"/>
    </source>
</evidence>
<evidence type="ECO:0000259" key="8">
    <source>
        <dbReference type="PROSITE" id="PS51194"/>
    </source>
</evidence>
<dbReference type="InterPro" id="IPR001650">
    <property type="entry name" value="Helicase_C-like"/>
</dbReference>
<dbReference type="PROSITE" id="PS51194">
    <property type="entry name" value="HELICASE_CTER"/>
    <property type="match status" value="1"/>
</dbReference>
<reference evidence="9" key="1">
    <citation type="submission" date="2021-01" db="EMBL/GenBank/DDBJ databases">
        <authorList>
            <person name="Corre E."/>
            <person name="Pelletier E."/>
            <person name="Niang G."/>
            <person name="Scheremetjew M."/>
            <person name="Finn R."/>
            <person name="Kale V."/>
            <person name="Holt S."/>
            <person name="Cochrane G."/>
            <person name="Meng A."/>
            <person name="Brown T."/>
            <person name="Cohen L."/>
        </authorList>
    </citation>
    <scope>NUCLEOTIDE SEQUENCE</scope>
    <source>
        <strain evidence="9">CCMP2084</strain>
    </source>
</reference>
<feature type="region of interest" description="Disordered" evidence="6">
    <location>
        <begin position="306"/>
        <end position="344"/>
    </location>
</feature>
<dbReference type="InterPro" id="IPR014001">
    <property type="entry name" value="Helicase_ATP-bd"/>
</dbReference>
<organism evidence="9">
    <name type="scientific">Attheya septentrionalis</name>
    <dbReference type="NCBI Taxonomy" id="420275"/>
    <lineage>
        <taxon>Eukaryota</taxon>
        <taxon>Sar</taxon>
        <taxon>Stramenopiles</taxon>
        <taxon>Ochrophyta</taxon>
        <taxon>Bacillariophyta</taxon>
        <taxon>Coscinodiscophyceae</taxon>
        <taxon>Chaetocerotophycidae</taxon>
        <taxon>Chaetocerotales</taxon>
        <taxon>Attheyaceae</taxon>
        <taxon>Attheya</taxon>
    </lineage>
</organism>
<accession>A0A7S2XKP7</accession>
<dbReference type="GO" id="GO:0016787">
    <property type="term" value="F:hydrolase activity"/>
    <property type="evidence" value="ECO:0007669"/>
    <property type="project" value="UniProtKB-KW"/>
</dbReference>
<evidence type="ECO:0000256" key="1">
    <source>
        <dbReference type="ARBA" id="ARBA00012552"/>
    </source>
</evidence>
<dbReference type="SUPFAM" id="SSF52540">
    <property type="entry name" value="P-loop containing nucleoside triphosphate hydrolases"/>
    <property type="match status" value="1"/>
</dbReference>
<dbReference type="Pfam" id="PF00270">
    <property type="entry name" value="DEAD"/>
    <property type="match status" value="1"/>
</dbReference>
<dbReference type="PROSITE" id="PS51192">
    <property type="entry name" value="HELICASE_ATP_BIND_1"/>
    <property type="match status" value="1"/>
</dbReference>
<name>A0A7S2XKP7_9STRA</name>
<dbReference type="CDD" id="cd18787">
    <property type="entry name" value="SF2_C_DEAD"/>
    <property type="match status" value="1"/>
</dbReference>